<evidence type="ECO:0000256" key="7">
    <source>
        <dbReference type="ARBA" id="ARBA00049243"/>
    </source>
</evidence>
<dbReference type="InterPro" id="IPR013154">
    <property type="entry name" value="ADH-like_N"/>
</dbReference>
<evidence type="ECO:0000256" key="6">
    <source>
        <dbReference type="ARBA" id="ARBA00023027"/>
    </source>
</evidence>
<comment type="caution">
    <text evidence="9">The sequence shown here is derived from an EMBL/GenBank/DDBJ whole genome shotgun (WGS) entry which is preliminary data.</text>
</comment>
<comment type="catalytic activity">
    <reaction evidence="7">
        <text>a primary alcohol + NAD(+) = an aldehyde + NADH + H(+)</text>
        <dbReference type="Rhea" id="RHEA:10736"/>
        <dbReference type="ChEBI" id="CHEBI:15378"/>
        <dbReference type="ChEBI" id="CHEBI:15734"/>
        <dbReference type="ChEBI" id="CHEBI:17478"/>
        <dbReference type="ChEBI" id="CHEBI:57540"/>
        <dbReference type="ChEBI" id="CHEBI:57945"/>
        <dbReference type="EC" id="1.1.1.1"/>
    </reaction>
</comment>
<evidence type="ECO:0000256" key="1">
    <source>
        <dbReference type="ARBA" id="ARBA00001947"/>
    </source>
</evidence>
<comment type="cofactor">
    <cofactor evidence="1">
        <name>Zn(2+)</name>
        <dbReference type="ChEBI" id="CHEBI:29105"/>
    </cofactor>
</comment>
<comment type="subcellular location">
    <subcellularLocation>
        <location evidence="2">Cytoplasm</location>
    </subcellularLocation>
</comment>
<dbReference type="PANTHER" id="PTHR43880:SF59">
    <property type="entry name" value="ALCOHOL DEHYDROGENASE 2"/>
    <property type="match status" value="1"/>
</dbReference>
<evidence type="ECO:0000256" key="2">
    <source>
        <dbReference type="ARBA" id="ARBA00004496"/>
    </source>
</evidence>
<evidence type="ECO:0000259" key="8">
    <source>
        <dbReference type="Pfam" id="PF08240"/>
    </source>
</evidence>
<dbReference type="EMBL" id="JAAALK010000081">
    <property type="protein sequence ID" value="KAG8089485.1"/>
    <property type="molecule type" value="Genomic_DNA"/>
</dbReference>
<dbReference type="FunFam" id="3.90.180.10:FF:000067">
    <property type="entry name" value="alcohol dehydrogenase 1-like isoform X1"/>
    <property type="match status" value="1"/>
</dbReference>
<organism evidence="9 10">
    <name type="scientific">Zizania palustris</name>
    <name type="common">Northern wild rice</name>
    <dbReference type="NCBI Taxonomy" id="103762"/>
    <lineage>
        <taxon>Eukaryota</taxon>
        <taxon>Viridiplantae</taxon>
        <taxon>Streptophyta</taxon>
        <taxon>Embryophyta</taxon>
        <taxon>Tracheophyta</taxon>
        <taxon>Spermatophyta</taxon>
        <taxon>Magnoliopsida</taxon>
        <taxon>Liliopsida</taxon>
        <taxon>Poales</taxon>
        <taxon>Poaceae</taxon>
        <taxon>BOP clade</taxon>
        <taxon>Oryzoideae</taxon>
        <taxon>Oryzeae</taxon>
        <taxon>Zizaniinae</taxon>
        <taxon>Zizania</taxon>
    </lineage>
</organism>
<dbReference type="OrthoDB" id="417550at2759"/>
<evidence type="ECO:0000313" key="10">
    <source>
        <dbReference type="Proteomes" id="UP000729402"/>
    </source>
</evidence>
<dbReference type="Pfam" id="PF08240">
    <property type="entry name" value="ADH_N"/>
    <property type="match status" value="1"/>
</dbReference>
<keyword evidence="6" id="KW-0520">NAD</keyword>
<dbReference type="PANTHER" id="PTHR43880">
    <property type="entry name" value="ALCOHOL DEHYDROGENASE"/>
    <property type="match status" value="1"/>
</dbReference>
<keyword evidence="5" id="KW-0560">Oxidoreductase</keyword>
<name>A0A8J6BQ71_ZIZPA</name>
<dbReference type="GO" id="GO:0008270">
    <property type="term" value="F:zinc ion binding"/>
    <property type="evidence" value="ECO:0007669"/>
    <property type="project" value="TreeGrafter"/>
</dbReference>
<dbReference type="AlphaFoldDB" id="A0A8J6BQ71"/>
<evidence type="ECO:0000256" key="3">
    <source>
        <dbReference type="ARBA" id="ARBA00022723"/>
    </source>
</evidence>
<keyword evidence="4" id="KW-0862">Zinc</keyword>
<evidence type="ECO:0000313" key="9">
    <source>
        <dbReference type="EMBL" id="KAG8089485.1"/>
    </source>
</evidence>
<protein>
    <recommendedName>
        <fullName evidence="8">Alcohol dehydrogenase-like N-terminal domain-containing protein</fullName>
    </recommendedName>
</protein>
<keyword evidence="3" id="KW-0479">Metal-binding</keyword>
<gene>
    <name evidence="9" type="ORF">GUJ93_ZPchr0011g27200</name>
</gene>
<dbReference type="GO" id="GO:0051903">
    <property type="term" value="F:S-(hydroxymethyl)glutathione dehydrogenase [NAD(P)+] activity"/>
    <property type="evidence" value="ECO:0007669"/>
    <property type="project" value="TreeGrafter"/>
</dbReference>
<keyword evidence="10" id="KW-1185">Reference proteome</keyword>
<dbReference type="GO" id="GO:0046294">
    <property type="term" value="P:formaldehyde catabolic process"/>
    <property type="evidence" value="ECO:0007669"/>
    <property type="project" value="TreeGrafter"/>
</dbReference>
<feature type="domain" description="Alcohol dehydrogenase-like N-terminal" evidence="8">
    <location>
        <begin position="35"/>
        <end position="149"/>
    </location>
</feature>
<dbReference type="Proteomes" id="UP000729402">
    <property type="component" value="Unassembled WGS sequence"/>
</dbReference>
<accession>A0A8J6BQ71</accession>
<proteinExistence type="predicted"/>
<reference evidence="9" key="2">
    <citation type="submission" date="2021-02" db="EMBL/GenBank/DDBJ databases">
        <authorList>
            <person name="Kimball J.A."/>
            <person name="Haas M.W."/>
            <person name="Macchietto M."/>
            <person name="Kono T."/>
            <person name="Duquette J."/>
            <person name="Shao M."/>
        </authorList>
    </citation>
    <scope>NUCLEOTIDE SEQUENCE</scope>
    <source>
        <tissue evidence="9">Fresh leaf tissue</tissue>
    </source>
</reference>
<sequence>MATAGKVIKCKAAVAWEAGKPLSIEEVEVAPPQAMEVRVKILYTALCHTDVYFWEAKGQTPVFPRILGHEAGGVDHVLPVFHGECKECAHCKSEESNMCDLLRINVDRGVMIGDGQSRFTINGKPIFHFVGTSTFSEYTVIHVGCLAKINPEAPLDKVCILSCGISTGLGATLNVAKPTKGFDSGYFRSWSCWPCCHGRCQAIWSIKDHWCGPDPATIMNKVLIEMTNGGLDRAVECTGHIDAMIPPLNVFMMAGVLRCWSAVPAQGGRVQDQPDELPEREDAQGTFFGNYKPRTDLPNVVEMYMRKCAAFSICHVANTRTWLWSEVRVAINQRVATCEALSVVRGCLPLDVDRARATNGFLNCGESERALIRLPPRGGSLSRSLDLFFSGRRDDA</sequence>
<reference evidence="9" key="1">
    <citation type="journal article" date="2021" name="bioRxiv">
        <title>Whole Genome Assembly and Annotation of Northern Wild Rice, Zizania palustris L., Supports a Whole Genome Duplication in the Zizania Genus.</title>
        <authorList>
            <person name="Haas M."/>
            <person name="Kono T."/>
            <person name="Macchietto M."/>
            <person name="Millas R."/>
            <person name="McGilp L."/>
            <person name="Shao M."/>
            <person name="Duquette J."/>
            <person name="Hirsch C.N."/>
            <person name="Kimball J."/>
        </authorList>
    </citation>
    <scope>NUCLEOTIDE SEQUENCE</scope>
    <source>
        <tissue evidence="9">Fresh leaf tissue</tissue>
    </source>
</reference>
<dbReference type="GO" id="GO:0004022">
    <property type="term" value="F:alcohol dehydrogenase (NAD+) activity"/>
    <property type="evidence" value="ECO:0007669"/>
    <property type="project" value="UniProtKB-EC"/>
</dbReference>
<evidence type="ECO:0000256" key="4">
    <source>
        <dbReference type="ARBA" id="ARBA00022833"/>
    </source>
</evidence>
<evidence type="ECO:0000256" key="5">
    <source>
        <dbReference type="ARBA" id="ARBA00023002"/>
    </source>
</evidence>
<dbReference type="GO" id="GO:0005829">
    <property type="term" value="C:cytosol"/>
    <property type="evidence" value="ECO:0007669"/>
    <property type="project" value="TreeGrafter"/>
</dbReference>